<sequence>MTDVPAPDSISENRCFQICGRCAVEVQAPAHADEMVIGASLLAGAANVIMQLSHPAVGYGVVESTVESGQLFRHPVKRTRTTLTYLVVAMLGTDEERKLFNARSTARTPRCAPARRTRCPTTPSTANCNCGSRTGACNCTGATDT</sequence>
<dbReference type="Proteomes" id="UP001500908">
    <property type="component" value="Unassembled WGS sequence"/>
</dbReference>
<dbReference type="PANTHER" id="PTHR36151:SF3">
    <property type="entry name" value="ER-BOUND OXYGENASE MPAB_MPAB'_RUBBER OXYGENASE CATALYTIC DOMAIN-CONTAINING PROTEIN"/>
    <property type="match status" value="1"/>
</dbReference>
<name>A0ABP7G3N5_9ACTN</name>
<protein>
    <recommendedName>
        <fullName evidence="1">ER-bound oxygenase mpaB/mpaB'/Rubber oxygenase catalytic domain-containing protein</fullName>
    </recommendedName>
</protein>
<accession>A0ABP7G3N5</accession>
<evidence type="ECO:0000259" key="1">
    <source>
        <dbReference type="Pfam" id="PF09995"/>
    </source>
</evidence>
<keyword evidence="3" id="KW-1185">Reference proteome</keyword>
<dbReference type="PANTHER" id="PTHR36151">
    <property type="entry name" value="BLR2777 PROTEIN"/>
    <property type="match status" value="1"/>
</dbReference>
<proteinExistence type="predicted"/>
<evidence type="ECO:0000313" key="3">
    <source>
        <dbReference type="Proteomes" id="UP001500908"/>
    </source>
</evidence>
<dbReference type="Pfam" id="PF09995">
    <property type="entry name" value="MPAB_Lcp_cat"/>
    <property type="match status" value="1"/>
</dbReference>
<organism evidence="2 3">
    <name type="scientific">Salinactinospora qingdaonensis</name>
    <dbReference type="NCBI Taxonomy" id="702744"/>
    <lineage>
        <taxon>Bacteria</taxon>
        <taxon>Bacillati</taxon>
        <taxon>Actinomycetota</taxon>
        <taxon>Actinomycetes</taxon>
        <taxon>Streptosporangiales</taxon>
        <taxon>Nocardiopsidaceae</taxon>
        <taxon>Salinactinospora</taxon>
    </lineage>
</organism>
<feature type="domain" description="ER-bound oxygenase mpaB/mpaB'/Rubber oxygenase catalytic" evidence="1">
    <location>
        <begin position="39"/>
        <end position="98"/>
    </location>
</feature>
<comment type="caution">
    <text evidence="2">The sequence shown here is derived from an EMBL/GenBank/DDBJ whole genome shotgun (WGS) entry which is preliminary data.</text>
</comment>
<dbReference type="InterPro" id="IPR018713">
    <property type="entry name" value="MPAB/Lcp_cat_dom"/>
</dbReference>
<gene>
    <name evidence="2" type="ORF">GCM10022402_36890</name>
</gene>
<evidence type="ECO:0000313" key="2">
    <source>
        <dbReference type="EMBL" id="GAA3754836.1"/>
    </source>
</evidence>
<dbReference type="EMBL" id="BAABDD010000020">
    <property type="protein sequence ID" value="GAA3754836.1"/>
    <property type="molecule type" value="Genomic_DNA"/>
</dbReference>
<reference evidence="3" key="1">
    <citation type="journal article" date="2019" name="Int. J. Syst. Evol. Microbiol.">
        <title>The Global Catalogue of Microorganisms (GCM) 10K type strain sequencing project: providing services to taxonomists for standard genome sequencing and annotation.</title>
        <authorList>
            <consortium name="The Broad Institute Genomics Platform"/>
            <consortium name="The Broad Institute Genome Sequencing Center for Infectious Disease"/>
            <person name="Wu L."/>
            <person name="Ma J."/>
        </authorList>
    </citation>
    <scope>NUCLEOTIDE SEQUENCE [LARGE SCALE GENOMIC DNA]</scope>
    <source>
        <strain evidence="3">JCM 17137</strain>
    </source>
</reference>